<keyword evidence="3 10" id="KW-0690">Ribosome biogenesis</keyword>
<feature type="binding site" evidence="10">
    <location>
        <position position="19"/>
    </location>
    <ligand>
        <name>ATP</name>
        <dbReference type="ChEBI" id="CHEBI:30616"/>
    </ligand>
</feature>
<comment type="subunit">
    <text evidence="10">Interacts with small ribosomal subunit protein uS11. Not a structural component of 43S pre-ribosomes, but transiently interacts with them by binding to uS11.</text>
</comment>
<reference evidence="11" key="1">
    <citation type="submission" date="2021-01" db="EMBL/GenBank/DDBJ databases">
        <authorList>
            <person name="Corre E."/>
            <person name="Pelletier E."/>
            <person name="Niang G."/>
            <person name="Scheremetjew M."/>
            <person name="Finn R."/>
            <person name="Kale V."/>
            <person name="Holt S."/>
            <person name="Cochrane G."/>
            <person name="Meng A."/>
            <person name="Brown T."/>
            <person name="Cohen L."/>
        </authorList>
    </citation>
    <scope>NUCLEOTIDE SEQUENCE</scope>
    <source>
        <strain evidence="11">MM31A-1</strain>
    </source>
</reference>
<dbReference type="InterPro" id="IPR027417">
    <property type="entry name" value="P-loop_NTPase"/>
</dbReference>
<dbReference type="GO" id="GO:0006364">
    <property type="term" value="P:rRNA processing"/>
    <property type="evidence" value="ECO:0007669"/>
    <property type="project" value="UniProtKB-KW"/>
</dbReference>
<gene>
    <name evidence="11" type="ORF">CDEB00056_LOCUS5193</name>
</gene>
<dbReference type="GO" id="GO:0005524">
    <property type="term" value="F:ATP binding"/>
    <property type="evidence" value="ECO:0007669"/>
    <property type="project" value="UniProtKB-KW"/>
</dbReference>
<dbReference type="HAMAP" id="MF_00039">
    <property type="entry name" value="Adenylate_kinase_AK6"/>
    <property type="match status" value="1"/>
</dbReference>
<dbReference type="GO" id="GO:0042274">
    <property type="term" value="P:ribosomal small subunit biogenesis"/>
    <property type="evidence" value="ECO:0007669"/>
    <property type="project" value="UniProtKB-UniRule"/>
</dbReference>
<keyword evidence="5 10" id="KW-0808">Transferase</keyword>
<comment type="caution">
    <text evidence="10">Lacks conserved residue(s) required for the propagation of feature annotation.</text>
</comment>
<comment type="function">
    <text evidence="10">Broad-specificity nucleoside monophosphate (NMP) kinase that catalyzes the reversible transfer of the terminal phosphate group between nucleoside triphosphates and monophosphates. Has also ATPase activity. Involved in the late cytoplasmic maturation steps of the 40S ribosomal particles, specifically 18S rRNA maturation. While NMP activity is not required for ribosome maturation, ATPase activity is. Associates transiently with small ribosomal subunit protein uS11. ATP hydrolysis breaks the interaction with uS11. May temporarily remove uS11 from the ribosome to enable a conformational change of the ribosomal RNA that is needed for the final maturation step of the small ribosomal subunit. Its NMP activity may have a role in nuclear energy homeostasis.</text>
</comment>
<evidence type="ECO:0000313" key="11">
    <source>
        <dbReference type="EMBL" id="CAE0460352.1"/>
    </source>
</evidence>
<evidence type="ECO:0000256" key="9">
    <source>
        <dbReference type="ARBA" id="ARBA00023242"/>
    </source>
</evidence>
<organism evidence="11">
    <name type="scientific">Chaetoceros debilis</name>
    <dbReference type="NCBI Taxonomy" id="122233"/>
    <lineage>
        <taxon>Eukaryota</taxon>
        <taxon>Sar</taxon>
        <taxon>Stramenopiles</taxon>
        <taxon>Ochrophyta</taxon>
        <taxon>Bacillariophyta</taxon>
        <taxon>Coscinodiscophyceae</taxon>
        <taxon>Chaetocerotophycidae</taxon>
        <taxon>Chaetocerotales</taxon>
        <taxon>Chaetocerotaceae</taxon>
        <taxon>Chaetoceros</taxon>
    </lineage>
</organism>
<keyword evidence="2 10" id="KW-0963">Cytoplasm</keyword>
<accession>A0A7S3PZ65</accession>
<keyword evidence="6 10" id="KW-0547">Nucleotide-binding</keyword>
<evidence type="ECO:0000256" key="2">
    <source>
        <dbReference type="ARBA" id="ARBA00022490"/>
    </source>
</evidence>
<evidence type="ECO:0000256" key="4">
    <source>
        <dbReference type="ARBA" id="ARBA00022552"/>
    </source>
</evidence>
<comment type="catalytic activity">
    <reaction evidence="1 10">
        <text>AMP + ATP = 2 ADP</text>
        <dbReference type="Rhea" id="RHEA:12973"/>
        <dbReference type="ChEBI" id="CHEBI:30616"/>
        <dbReference type="ChEBI" id="CHEBI:456215"/>
        <dbReference type="ChEBI" id="CHEBI:456216"/>
        <dbReference type="EC" id="2.7.4.3"/>
    </reaction>
</comment>
<dbReference type="PANTHER" id="PTHR12595">
    <property type="entry name" value="POS9-ACTIVATING FACTOR FAP7-RELATED"/>
    <property type="match status" value="1"/>
</dbReference>
<evidence type="ECO:0000256" key="1">
    <source>
        <dbReference type="ARBA" id="ARBA00000582"/>
    </source>
</evidence>
<dbReference type="EMBL" id="HBIO01007011">
    <property type="protein sequence ID" value="CAE0460352.1"/>
    <property type="molecule type" value="Transcribed_RNA"/>
</dbReference>
<sequence>MTSAEDRTKPNILITGTPGVGKTATAIILAEKLNLHHANIGSIIQENKCHLEYDSTLDTQVLDEDKLLDILEKDFDDDMSSGGIIADYHACELFPERWFDLVICLRVETHVLYDRLVSRGYNEAKKNQNMECEIMRVVIDEAKQSYPEEIVQELRNNTIDEMDQNISRIEMWCKQWIEEHS</sequence>
<evidence type="ECO:0000256" key="3">
    <source>
        <dbReference type="ARBA" id="ARBA00022517"/>
    </source>
</evidence>
<feature type="region of interest" description="NMPbind" evidence="10">
    <location>
        <begin position="39"/>
        <end position="62"/>
    </location>
</feature>
<dbReference type="PANTHER" id="PTHR12595:SF0">
    <property type="entry name" value="ADENYLATE KINASE ISOENZYME 6"/>
    <property type="match status" value="1"/>
</dbReference>
<dbReference type="Pfam" id="PF13238">
    <property type="entry name" value="AAA_18"/>
    <property type="match status" value="1"/>
</dbReference>
<dbReference type="GO" id="GO:0016887">
    <property type="term" value="F:ATP hydrolysis activity"/>
    <property type="evidence" value="ECO:0007669"/>
    <property type="project" value="UniProtKB-UniRule"/>
</dbReference>
<dbReference type="GO" id="GO:0005737">
    <property type="term" value="C:cytoplasm"/>
    <property type="evidence" value="ECO:0007669"/>
    <property type="project" value="UniProtKB-SubCell"/>
</dbReference>
<evidence type="ECO:0000256" key="5">
    <source>
        <dbReference type="ARBA" id="ARBA00022679"/>
    </source>
</evidence>
<proteinExistence type="inferred from homology"/>
<name>A0A7S3PZ65_9STRA</name>
<keyword evidence="7 10" id="KW-0418">Kinase</keyword>
<evidence type="ECO:0000256" key="8">
    <source>
        <dbReference type="ARBA" id="ARBA00022840"/>
    </source>
</evidence>
<dbReference type="InterPro" id="IPR020618">
    <property type="entry name" value="Adenyl_kinase_AK6"/>
</dbReference>
<comment type="catalytic activity">
    <reaction evidence="10">
        <text>ATP + H2O = ADP + phosphate + H(+)</text>
        <dbReference type="Rhea" id="RHEA:13065"/>
        <dbReference type="ChEBI" id="CHEBI:15377"/>
        <dbReference type="ChEBI" id="CHEBI:15378"/>
        <dbReference type="ChEBI" id="CHEBI:30616"/>
        <dbReference type="ChEBI" id="CHEBI:43474"/>
        <dbReference type="ChEBI" id="CHEBI:456216"/>
    </reaction>
</comment>
<feature type="binding site" evidence="10">
    <location>
        <position position="119"/>
    </location>
    <ligand>
        <name>ATP</name>
        <dbReference type="ChEBI" id="CHEBI:30616"/>
    </ligand>
</feature>
<dbReference type="AlphaFoldDB" id="A0A7S3PZ65"/>
<dbReference type="SUPFAM" id="SSF52540">
    <property type="entry name" value="P-loop containing nucleoside triphosphate hydrolases"/>
    <property type="match status" value="1"/>
</dbReference>
<dbReference type="FunFam" id="3.40.50.300:FF:000372">
    <property type="entry name" value="Adenylate kinase isoenzyme 6 homolog"/>
    <property type="match status" value="1"/>
</dbReference>
<evidence type="ECO:0000256" key="7">
    <source>
        <dbReference type="ARBA" id="ARBA00022777"/>
    </source>
</evidence>
<protein>
    <recommendedName>
        <fullName evidence="10">Adenylate kinase isoenzyme 6 homolog</fullName>
        <shortName evidence="10">AK6</shortName>
        <ecNumber evidence="10">2.7.4.3</ecNumber>
    </recommendedName>
    <alternativeName>
        <fullName evidence="10">Dual activity adenylate kinase/ATPase</fullName>
        <shortName evidence="10">AK/ATPase</shortName>
    </alternativeName>
</protein>
<feature type="binding site" evidence="10">
    <location>
        <position position="23"/>
    </location>
    <ligand>
        <name>ATP</name>
        <dbReference type="ChEBI" id="CHEBI:30616"/>
    </ligand>
</feature>
<comment type="similarity">
    <text evidence="10">Belongs to the adenylate kinase family. AK6 subfamily.</text>
</comment>
<dbReference type="EC" id="2.7.4.3" evidence="10"/>
<dbReference type="GO" id="GO:0004017">
    <property type="term" value="F:AMP kinase activity"/>
    <property type="evidence" value="ECO:0007669"/>
    <property type="project" value="UniProtKB-UniRule"/>
</dbReference>
<feature type="binding site" evidence="10">
    <location>
        <position position="22"/>
    </location>
    <ligand>
        <name>ATP</name>
        <dbReference type="ChEBI" id="CHEBI:30616"/>
    </ligand>
</feature>
<evidence type="ECO:0000256" key="10">
    <source>
        <dbReference type="HAMAP-Rule" id="MF_03173"/>
    </source>
</evidence>
<keyword evidence="8 10" id="KW-0067">ATP-binding</keyword>
<dbReference type="Gene3D" id="3.40.50.300">
    <property type="entry name" value="P-loop containing nucleotide triphosphate hydrolases"/>
    <property type="match status" value="1"/>
</dbReference>
<keyword evidence="9 10" id="KW-0539">Nucleus</keyword>
<dbReference type="GO" id="GO:0005634">
    <property type="term" value="C:nucleus"/>
    <property type="evidence" value="ECO:0007669"/>
    <property type="project" value="UniProtKB-SubCell"/>
</dbReference>
<keyword evidence="4 10" id="KW-0698">rRNA processing</keyword>
<evidence type="ECO:0000256" key="6">
    <source>
        <dbReference type="ARBA" id="ARBA00022741"/>
    </source>
</evidence>
<feature type="region of interest" description="LID" evidence="10">
    <location>
        <begin position="118"/>
        <end position="128"/>
    </location>
</feature>
<feature type="binding site" evidence="10">
    <location>
        <position position="21"/>
    </location>
    <ligand>
        <name>ATP</name>
        <dbReference type="ChEBI" id="CHEBI:30616"/>
    </ligand>
</feature>
<comment type="subcellular location">
    <subcellularLocation>
        <location evidence="10">Cytoplasm</location>
    </subcellularLocation>
    <subcellularLocation>
        <location evidence="10">Nucleus</location>
    </subcellularLocation>
</comment>